<dbReference type="Pfam" id="PF10613">
    <property type="entry name" value="Lig_chan-Glu_bd"/>
    <property type="match status" value="1"/>
</dbReference>
<keyword evidence="3" id="KW-0813">Transport</keyword>
<evidence type="ECO:0000256" key="4">
    <source>
        <dbReference type="ARBA" id="ARBA00022475"/>
    </source>
</evidence>
<feature type="domain" description="Ionotropic glutamate receptor L-glutamate and glycine-binding" evidence="15">
    <location>
        <begin position="434"/>
        <end position="495"/>
    </location>
</feature>
<evidence type="ECO:0000256" key="1">
    <source>
        <dbReference type="ARBA" id="ARBA00004651"/>
    </source>
</evidence>
<sequence length="917" mass="104300">MWLRVLLVASIGGWVAQAHQIKVQIVPDSQTEVDGQDVREYIMSRHAEYNETLAPGGNYLTFLATDIEDVHELPERVNPEKPTRINLNLLVTAVGCEDTYAAMALQESKYPSAMLLALNRPYCPRFDADDKETSIRKPFAVSIPITNGPTDVLPVLADFRAMLPLSRWSEITIITPQAYTNEYLEMVMRAVEGVRNNDRVNSAASISLWQYCSPTMRQNGQCGSNSASMRNILDSYRASPKKKDDREFIIIGDEELVLEFLERGVDYQIFSLFREFFIILTTPFSNRVRDFLFDKITSDANIAIASTEVKDEECPVKGTCHIDLPMMAYMETARKNPSLFNPSTDLFTRKYNINKGVRDYLRRSKSCGFCAKYTIRTLTVKAGRKTFDPVATWDYFDGLAMVGGANRNTYQLFPRFLGDMGGITLRVGIINEPPMTQVLSDKGMVISANGTLIDLLKELSRQLNFTYKFIMPSEPVPGLKQPDGSWSGLIGLLVKQDIDVALYDFTPTPDRQEAVNFTVAFDESPYKFLVPKPKPNYKYLFLDPFTWDTWLAVLGTVLIIGPVLWCIHINSKYYDYYDLRDGKGLFKLSNCEWYCFGAIIQQGGIHLPDAISGRILVGFWWLFVIVTLTTYSGNLVADLTFPKIRNPFDTVDSLLKSGMQWGAFRGQAIIEILRLQQQGPLTQLSEKLMQIETAHEGWILKNVAEGTMALIGSEVTLFHFIGKQYLATGKCQYAVAKEEIIREVKNLAVRPGFPFLTRFNAISDPHCRLLRMVETGLVIRWKKKFWPKENECIVQSKPQAGDIRKIEIPHMEGSFWVLGVGFLVAFFLLGIELLRKRRELRDPNSGKTQRVSPSEFNKENLFRKTNFSDNTNYSTDYGQSGTKNSGYAFESSNQPFRYTGFPNRTDLIPYNYPARRY</sequence>
<dbReference type="InterPro" id="IPR001320">
    <property type="entry name" value="Iontro_rcpt_C"/>
</dbReference>
<dbReference type="GO" id="GO:0015276">
    <property type="term" value="F:ligand-gated monoatomic ion channel activity"/>
    <property type="evidence" value="ECO:0007669"/>
    <property type="project" value="InterPro"/>
</dbReference>
<dbReference type="GeneID" id="100904564"/>
<dbReference type="PANTHER" id="PTHR42643">
    <property type="entry name" value="IONOTROPIC RECEPTOR 20A-RELATED"/>
    <property type="match status" value="1"/>
</dbReference>
<dbReference type="InterPro" id="IPR052192">
    <property type="entry name" value="Insect_Ionotropic_Sensory_Rcpt"/>
</dbReference>
<dbReference type="RefSeq" id="XP_003743737.1">
    <property type="nucleotide sequence ID" value="XM_003743689.1"/>
</dbReference>
<accession>A0AAJ6QTT2</accession>
<feature type="chain" id="PRO_5042517113" evidence="14">
    <location>
        <begin position="19"/>
        <end position="917"/>
    </location>
</feature>
<feature type="transmembrane region" description="Helical" evidence="13">
    <location>
        <begin position="615"/>
        <end position="637"/>
    </location>
</feature>
<dbReference type="Gene3D" id="3.40.190.10">
    <property type="entry name" value="Periplasmic binding protein-like II"/>
    <property type="match status" value="1"/>
</dbReference>
<feature type="transmembrane region" description="Helical" evidence="13">
    <location>
        <begin position="550"/>
        <end position="570"/>
    </location>
</feature>
<evidence type="ECO:0000313" key="16">
    <source>
        <dbReference type="Proteomes" id="UP000694867"/>
    </source>
</evidence>
<dbReference type="SUPFAM" id="SSF53850">
    <property type="entry name" value="Periplasmic binding protein-like II"/>
    <property type="match status" value="1"/>
</dbReference>
<reference evidence="17" key="1">
    <citation type="submission" date="2025-08" db="UniProtKB">
        <authorList>
            <consortium name="RefSeq"/>
        </authorList>
    </citation>
    <scope>IDENTIFICATION</scope>
</reference>
<keyword evidence="8 13" id="KW-0472">Membrane</keyword>
<evidence type="ECO:0000259" key="15">
    <source>
        <dbReference type="SMART" id="SM00918"/>
    </source>
</evidence>
<keyword evidence="11" id="KW-1071">Ligand-gated ion channel</keyword>
<gene>
    <name evidence="17" type="primary">LOC100904564</name>
</gene>
<evidence type="ECO:0000256" key="8">
    <source>
        <dbReference type="ARBA" id="ARBA00023136"/>
    </source>
</evidence>
<feature type="transmembrane region" description="Helical" evidence="13">
    <location>
        <begin position="813"/>
        <end position="834"/>
    </location>
</feature>
<dbReference type="GO" id="GO:0005886">
    <property type="term" value="C:plasma membrane"/>
    <property type="evidence" value="ECO:0007669"/>
    <property type="project" value="UniProtKB-SubCell"/>
</dbReference>
<dbReference type="GO" id="GO:0050906">
    <property type="term" value="P:detection of stimulus involved in sensory perception"/>
    <property type="evidence" value="ECO:0007669"/>
    <property type="project" value="UniProtKB-ARBA"/>
</dbReference>
<organism evidence="16 17">
    <name type="scientific">Galendromus occidentalis</name>
    <name type="common">western predatory mite</name>
    <dbReference type="NCBI Taxonomy" id="34638"/>
    <lineage>
        <taxon>Eukaryota</taxon>
        <taxon>Metazoa</taxon>
        <taxon>Ecdysozoa</taxon>
        <taxon>Arthropoda</taxon>
        <taxon>Chelicerata</taxon>
        <taxon>Arachnida</taxon>
        <taxon>Acari</taxon>
        <taxon>Parasitiformes</taxon>
        <taxon>Mesostigmata</taxon>
        <taxon>Gamasina</taxon>
        <taxon>Phytoseioidea</taxon>
        <taxon>Phytoseiidae</taxon>
        <taxon>Typhlodrominae</taxon>
        <taxon>Galendromus</taxon>
    </lineage>
</organism>
<evidence type="ECO:0000313" key="17">
    <source>
        <dbReference type="RefSeq" id="XP_003743737.1"/>
    </source>
</evidence>
<keyword evidence="7" id="KW-0406">Ion transport</keyword>
<keyword evidence="5 13" id="KW-0812">Transmembrane</keyword>
<keyword evidence="9 17" id="KW-0675">Receptor</keyword>
<keyword evidence="12" id="KW-0407">Ion channel</keyword>
<keyword evidence="4" id="KW-1003">Cell membrane</keyword>
<evidence type="ECO:0000256" key="2">
    <source>
        <dbReference type="ARBA" id="ARBA00008685"/>
    </source>
</evidence>
<dbReference type="Pfam" id="PF00060">
    <property type="entry name" value="Lig_chan"/>
    <property type="match status" value="1"/>
</dbReference>
<keyword evidence="16" id="KW-1185">Reference proteome</keyword>
<keyword evidence="14" id="KW-0732">Signal</keyword>
<dbReference type="InterPro" id="IPR019594">
    <property type="entry name" value="Glu/Gly-bd"/>
</dbReference>
<evidence type="ECO:0000256" key="13">
    <source>
        <dbReference type="SAM" id="Phobius"/>
    </source>
</evidence>
<dbReference type="PANTHER" id="PTHR42643:SF24">
    <property type="entry name" value="IONOTROPIC RECEPTOR 60A"/>
    <property type="match status" value="1"/>
</dbReference>
<evidence type="ECO:0000256" key="14">
    <source>
        <dbReference type="SAM" id="SignalP"/>
    </source>
</evidence>
<dbReference type="SMART" id="SM00918">
    <property type="entry name" value="Lig_chan-Glu_bd"/>
    <property type="match status" value="1"/>
</dbReference>
<keyword evidence="10" id="KW-0325">Glycoprotein</keyword>
<proteinExistence type="inferred from homology"/>
<comment type="subcellular location">
    <subcellularLocation>
        <location evidence="1">Cell membrane</location>
        <topology evidence="1">Multi-pass membrane protein</topology>
    </subcellularLocation>
</comment>
<evidence type="ECO:0000256" key="11">
    <source>
        <dbReference type="ARBA" id="ARBA00023286"/>
    </source>
</evidence>
<evidence type="ECO:0000256" key="9">
    <source>
        <dbReference type="ARBA" id="ARBA00023170"/>
    </source>
</evidence>
<comment type="similarity">
    <text evidence="2">Belongs to the glutamate-gated ion channel (TC 1.A.10.1) family.</text>
</comment>
<dbReference type="KEGG" id="goe:100904564"/>
<evidence type="ECO:0000256" key="5">
    <source>
        <dbReference type="ARBA" id="ARBA00022692"/>
    </source>
</evidence>
<dbReference type="FunFam" id="1.10.287.70:FF:000143">
    <property type="entry name" value="Probable glutamate receptor"/>
    <property type="match status" value="1"/>
</dbReference>
<evidence type="ECO:0000256" key="6">
    <source>
        <dbReference type="ARBA" id="ARBA00022989"/>
    </source>
</evidence>
<protein>
    <submittedName>
        <fullName evidence="17">Ionotropic receptor 93a</fullName>
    </submittedName>
</protein>
<evidence type="ECO:0000256" key="10">
    <source>
        <dbReference type="ARBA" id="ARBA00023180"/>
    </source>
</evidence>
<evidence type="ECO:0000256" key="3">
    <source>
        <dbReference type="ARBA" id="ARBA00022448"/>
    </source>
</evidence>
<evidence type="ECO:0000256" key="7">
    <source>
        <dbReference type="ARBA" id="ARBA00023065"/>
    </source>
</evidence>
<dbReference type="Gene3D" id="1.10.287.70">
    <property type="match status" value="1"/>
</dbReference>
<dbReference type="AlphaFoldDB" id="A0AAJ6QTT2"/>
<keyword evidence="6 13" id="KW-1133">Transmembrane helix</keyword>
<dbReference type="Proteomes" id="UP000694867">
    <property type="component" value="Unplaced"/>
</dbReference>
<evidence type="ECO:0000256" key="12">
    <source>
        <dbReference type="ARBA" id="ARBA00023303"/>
    </source>
</evidence>
<feature type="signal peptide" evidence="14">
    <location>
        <begin position="1"/>
        <end position="18"/>
    </location>
</feature>
<name>A0AAJ6QTT2_9ACAR</name>